<evidence type="ECO:0000256" key="2">
    <source>
        <dbReference type="ARBA" id="ARBA00022490"/>
    </source>
</evidence>
<dbReference type="InterPro" id="IPR020751">
    <property type="entry name" value="aa-tRNA-synth_I_codon-bd_sub2"/>
</dbReference>
<accession>A0ABS8I501</accession>
<comment type="caution">
    <text evidence="11">The sequence shown here is derived from an EMBL/GenBank/DDBJ whole genome shotgun (WGS) entry which is preliminary data.</text>
</comment>
<dbReference type="SUPFAM" id="SSF48163">
    <property type="entry name" value="An anticodon-binding domain of class I aminoacyl-tRNA synthetases"/>
    <property type="match status" value="1"/>
</dbReference>
<keyword evidence="4 8" id="KW-0547">Nucleotide-binding</keyword>
<evidence type="ECO:0000256" key="4">
    <source>
        <dbReference type="ARBA" id="ARBA00022741"/>
    </source>
</evidence>
<feature type="domain" description="Aminoacyl-tRNA synthetase class I anticodon-binding" evidence="10">
    <location>
        <begin position="331"/>
        <end position="474"/>
    </location>
</feature>
<dbReference type="CDD" id="cd00808">
    <property type="entry name" value="GluRS_core"/>
    <property type="match status" value="1"/>
</dbReference>
<evidence type="ECO:0000259" key="9">
    <source>
        <dbReference type="Pfam" id="PF00749"/>
    </source>
</evidence>
<evidence type="ECO:0000256" key="6">
    <source>
        <dbReference type="ARBA" id="ARBA00022917"/>
    </source>
</evidence>
<feature type="short sequence motif" description="'HIGH' region" evidence="8">
    <location>
        <begin position="9"/>
        <end position="19"/>
    </location>
</feature>
<dbReference type="NCBIfam" id="TIGR00464">
    <property type="entry name" value="gltX_bact"/>
    <property type="match status" value="1"/>
</dbReference>
<keyword evidence="12" id="KW-1185">Reference proteome</keyword>
<dbReference type="Pfam" id="PF00749">
    <property type="entry name" value="tRNA-synt_1c"/>
    <property type="match status" value="1"/>
</dbReference>
<comment type="similarity">
    <text evidence="1 8">Belongs to the class-I aminoacyl-tRNA synthetase family. Glutamate--tRNA ligase type 1 subfamily.</text>
</comment>
<dbReference type="InterPro" id="IPR004527">
    <property type="entry name" value="Glu-tRNA-ligase_bac/mito"/>
</dbReference>
<comment type="catalytic activity">
    <reaction evidence="8">
        <text>tRNA(Glu) + L-glutamate + ATP = L-glutamyl-tRNA(Glu) + AMP + diphosphate</text>
        <dbReference type="Rhea" id="RHEA:23540"/>
        <dbReference type="Rhea" id="RHEA-COMP:9663"/>
        <dbReference type="Rhea" id="RHEA-COMP:9680"/>
        <dbReference type="ChEBI" id="CHEBI:29985"/>
        <dbReference type="ChEBI" id="CHEBI:30616"/>
        <dbReference type="ChEBI" id="CHEBI:33019"/>
        <dbReference type="ChEBI" id="CHEBI:78442"/>
        <dbReference type="ChEBI" id="CHEBI:78520"/>
        <dbReference type="ChEBI" id="CHEBI:456215"/>
        <dbReference type="EC" id="6.1.1.17"/>
    </reaction>
</comment>
<dbReference type="InterPro" id="IPR008925">
    <property type="entry name" value="aa_tRNA-synth_I_cd-bd_sf"/>
</dbReference>
<proteinExistence type="inferred from homology"/>
<dbReference type="EC" id="6.1.1.17" evidence="8"/>
<gene>
    <name evidence="8 11" type="primary">gltX</name>
    <name evidence="11" type="ORF">LC586_08595</name>
</gene>
<feature type="short sequence motif" description="'KMSKS' region" evidence="8">
    <location>
        <begin position="247"/>
        <end position="251"/>
    </location>
</feature>
<evidence type="ECO:0000256" key="1">
    <source>
        <dbReference type="ARBA" id="ARBA00007894"/>
    </source>
</evidence>
<dbReference type="Pfam" id="PF19269">
    <property type="entry name" value="Anticodon_2"/>
    <property type="match status" value="1"/>
</dbReference>
<reference evidence="11 12" key="1">
    <citation type="journal article" date="2021" name="Microorganisms">
        <title>Genome Evolution of Filamentous Cyanobacterium Nostoc Species: From Facultative Symbiosis to Free Living.</title>
        <authorList>
            <person name="Huo D."/>
            <person name="Li H."/>
            <person name="Cai F."/>
            <person name="Guo X."/>
            <person name="Qiao Z."/>
            <person name="Wang W."/>
            <person name="Yu G."/>
            <person name="Li R."/>
        </authorList>
    </citation>
    <scope>NUCLEOTIDE SEQUENCE [LARGE SCALE GENOMIC DNA]</scope>
    <source>
        <strain evidence="11 12">CHAB 5714</strain>
    </source>
</reference>
<dbReference type="Gene3D" id="3.90.800.10">
    <property type="entry name" value="Glutamyl-tRNA Synthetase, Domain 3"/>
    <property type="match status" value="1"/>
</dbReference>
<comment type="function">
    <text evidence="8">Catalyzes the attachment of glutamate to tRNA(Glu) in a two-step reaction: glutamate is first activated by ATP to form Glu-AMP and then transferred to the acceptor end of tRNA(Glu).</text>
</comment>
<dbReference type="PRINTS" id="PR00987">
    <property type="entry name" value="TRNASYNTHGLU"/>
</dbReference>
<dbReference type="Gene3D" id="1.10.10.350">
    <property type="match status" value="1"/>
</dbReference>
<evidence type="ECO:0000256" key="8">
    <source>
        <dbReference type="HAMAP-Rule" id="MF_00022"/>
    </source>
</evidence>
<organism evidence="11 12">
    <name type="scientific">Nostoc favosum CHAB5714</name>
    <dbReference type="NCBI Taxonomy" id="2780399"/>
    <lineage>
        <taxon>Bacteria</taxon>
        <taxon>Bacillati</taxon>
        <taxon>Cyanobacteriota</taxon>
        <taxon>Cyanophyceae</taxon>
        <taxon>Nostocales</taxon>
        <taxon>Nostocaceae</taxon>
        <taxon>Nostoc</taxon>
        <taxon>Nostoc favosum</taxon>
    </lineage>
</organism>
<dbReference type="Gene3D" id="3.40.50.620">
    <property type="entry name" value="HUPs"/>
    <property type="match status" value="1"/>
</dbReference>
<comment type="subcellular location">
    <subcellularLocation>
        <location evidence="8">Cytoplasm</location>
    </subcellularLocation>
</comment>
<evidence type="ECO:0000256" key="7">
    <source>
        <dbReference type="ARBA" id="ARBA00023146"/>
    </source>
</evidence>
<evidence type="ECO:0000256" key="5">
    <source>
        <dbReference type="ARBA" id="ARBA00022840"/>
    </source>
</evidence>
<name>A0ABS8I501_9NOSO</name>
<dbReference type="InterPro" id="IPR014729">
    <property type="entry name" value="Rossmann-like_a/b/a_fold"/>
</dbReference>
<evidence type="ECO:0000313" key="11">
    <source>
        <dbReference type="EMBL" id="MCC5599273.1"/>
    </source>
</evidence>
<keyword evidence="6 8" id="KW-0648">Protein biosynthesis</keyword>
<keyword evidence="3 8" id="KW-0436">Ligase</keyword>
<dbReference type="RefSeq" id="WP_229484138.1">
    <property type="nucleotide sequence ID" value="NZ_JAIVFQ010000008.1"/>
</dbReference>
<dbReference type="InterPro" id="IPR020752">
    <property type="entry name" value="Glu-tRNA-synth_I_codon-bd_sub1"/>
</dbReference>
<feature type="binding site" evidence="8">
    <location>
        <position position="250"/>
    </location>
    <ligand>
        <name>ATP</name>
        <dbReference type="ChEBI" id="CHEBI:30616"/>
    </ligand>
</feature>
<sequence>MTVRVRIAPSPTGNLHIGTARTAVFNWLFARHHGGKFILRIEDTDLERSRPEYTDNILEGLRWLGLNWDEGPFFQSQRLDFYKEAVQKLLDQGLAYRCYTTSEELETLREAQKARGEAPRYDNRHRNLTPEQRAAFEAEGRSSVIRFKIEDGREIVWNDLVRGKMSWRGSDLGGDMVIARASEEGSGQPLYNFVVVVDDIDMQITHVIRGEDHIANTAKQILLYEAMGAKIPEFAHTPLILNMEGRKLSKRDGVTSISDFQQMGFTAEGLVNYMTLLGWSPPDSTQEIFTLEEAAKEFGFERVNKAGAKFDWDKLDWLNSQYIHKTPVDKLTDLLIPYWQAAGYKFDGGRVDAERLLVRDRAWLEQLVTLISQSLTRLVDAVPQSQLFFTDTVEFSDEGSTQLKQEGSTAVLEGIVTALENQPQLSEAAAQEIIKQVVKEQKVKKGLVMRSLRAALTGDVHGPDLIQSWLLLNQIGLDKSRLSRAITEAN</sequence>
<dbReference type="GO" id="GO:0004818">
    <property type="term" value="F:glutamate-tRNA ligase activity"/>
    <property type="evidence" value="ECO:0007669"/>
    <property type="project" value="UniProtKB-EC"/>
</dbReference>
<dbReference type="PANTHER" id="PTHR43311:SF2">
    <property type="entry name" value="GLUTAMATE--TRNA LIGASE, MITOCHONDRIAL-RELATED"/>
    <property type="match status" value="1"/>
</dbReference>
<evidence type="ECO:0000313" key="12">
    <source>
        <dbReference type="Proteomes" id="UP001199525"/>
    </source>
</evidence>
<dbReference type="InterPro" id="IPR000924">
    <property type="entry name" value="Glu/Gln-tRNA-synth"/>
</dbReference>
<dbReference type="PROSITE" id="PS00178">
    <property type="entry name" value="AA_TRNA_LIGASE_I"/>
    <property type="match status" value="1"/>
</dbReference>
<dbReference type="SUPFAM" id="SSF52374">
    <property type="entry name" value="Nucleotidylyl transferase"/>
    <property type="match status" value="1"/>
</dbReference>
<dbReference type="PANTHER" id="PTHR43311">
    <property type="entry name" value="GLUTAMATE--TRNA LIGASE"/>
    <property type="match status" value="1"/>
</dbReference>
<dbReference type="InterPro" id="IPR020058">
    <property type="entry name" value="Glu/Gln-tRNA-synth_Ib_cat-dom"/>
</dbReference>
<keyword evidence="7 8" id="KW-0030">Aminoacyl-tRNA synthetase</keyword>
<comment type="caution">
    <text evidence="8">Lacks conserved residue(s) required for the propagation of feature annotation.</text>
</comment>
<dbReference type="InterPro" id="IPR049940">
    <property type="entry name" value="GluQ/Sye"/>
</dbReference>
<keyword evidence="2 8" id="KW-0963">Cytoplasm</keyword>
<dbReference type="EMBL" id="JAIVFQ010000008">
    <property type="protein sequence ID" value="MCC5599273.1"/>
    <property type="molecule type" value="Genomic_DNA"/>
</dbReference>
<dbReference type="HAMAP" id="MF_00022">
    <property type="entry name" value="Glu_tRNA_synth_type1"/>
    <property type="match status" value="1"/>
</dbReference>
<dbReference type="InterPro" id="IPR033910">
    <property type="entry name" value="GluRS_core"/>
</dbReference>
<comment type="subunit">
    <text evidence="8">Monomer.</text>
</comment>
<evidence type="ECO:0000256" key="3">
    <source>
        <dbReference type="ARBA" id="ARBA00022598"/>
    </source>
</evidence>
<evidence type="ECO:0000259" key="10">
    <source>
        <dbReference type="Pfam" id="PF19269"/>
    </source>
</evidence>
<feature type="domain" description="Glutamyl/glutaminyl-tRNA synthetase class Ib catalytic" evidence="9">
    <location>
        <begin position="3"/>
        <end position="317"/>
    </location>
</feature>
<dbReference type="InterPro" id="IPR020061">
    <property type="entry name" value="Glu_tRNA_lig_a-bdl"/>
</dbReference>
<dbReference type="Proteomes" id="UP001199525">
    <property type="component" value="Unassembled WGS sequence"/>
</dbReference>
<dbReference type="Gene3D" id="1.10.1160.10">
    <property type="entry name" value="Glutamyl-trna Synthetase, Domain 2"/>
    <property type="match status" value="1"/>
</dbReference>
<keyword evidence="5 8" id="KW-0067">ATP-binding</keyword>
<protein>
    <recommendedName>
        <fullName evidence="8">Glutamate--tRNA ligase</fullName>
        <ecNumber evidence="8">6.1.1.17</ecNumber>
    </recommendedName>
    <alternativeName>
        <fullName evidence="8">Glutamyl-tRNA synthetase</fullName>
        <shortName evidence="8">GluRS</shortName>
    </alternativeName>
</protein>
<dbReference type="InterPro" id="IPR001412">
    <property type="entry name" value="aa-tRNA-synth_I_CS"/>
</dbReference>
<dbReference type="Gene3D" id="1.10.8.70">
    <property type="entry name" value="Glutamate-tRNA synthetase, class I, anticodon-binding domain 1"/>
    <property type="match status" value="1"/>
</dbReference>
<dbReference type="InterPro" id="IPR045462">
    <property type="entry name" value="aa-tRNA-synth_I_cd-bd"/>
</dbReference>